<dbReference type="eggNOG" id="ENOG502TJZM">
    <property type="taxonomic scope" value="Eukaryota"/>
</dbReference>
<organism evidence="3">
    <name type="scientific">Caenorhabditis remanei</name>
    <name type="common">Caenorhabditis vulgaris</name>
    <dbReference type="NCBI Taxonomy" id="31234"/>
    <lineage>
        <taxon>Eukaryota</taxon>
        <taxon>Metazoa</taxon>
        <taxon>Ecdysozoa</taxon>
        <taxon>Nematoda</taxon>
        <taxon>Chromadorea</taxon>
        <taxon>Rhabditida</taxon>
        <taxon>Rhabditina</taxon>
        <taxon>Rhabditomorpha</taxon>
        <taxon>Rhabditoidea</taxon>
        <taxon>Rhabditidae</taxon>
        <taxon>Peloderinae</taxon>
        <taxon>Caenorhabditis</taxon>
    </lineage>
</organism>
<protein>
    <submittedName>
        <fullName evidence="2">Uncharacterized protein</fullName>
    </submittedName>
</protein>
<proteinExistence type="predicted"/>
<keyword evidence="1" id="KW-1133">Transmembrane helix</keyword>
<dbReference type="HOGENOM" id="CLU_2742346_0_0_1"/>
<reference evidence="2" key="1">
    <citation type="submission" date="2007-07" db="EMBL/GenBank/DDBJ databases">
        <title>PCAP assembly of the Caenorhabditis remanei genome.</title>
        <authorList>
            <consortium name="The Caenorhabditis remanei Sequencing Consortium"/>
            <person name="Wilson R.K."/>
        </authorList>
    </citation>
    <scope>NUCLEOTIDE SEQUENCE [LARGE SCALE GENOMIC DNA]</scope>
    <source>
        <strain evidence="2">PB4641</strain>
    </source>
</reference>
<keyword evidence="1" id="KW-0812">Transmembrane</keyword>
<accession>E3M4U5</accession>
<keyword evidence="3" id="KW-1185">Reference proteome</keyword>
<dbReference type="Proteomes" id="UP000008281">
    <property type="component" value="Unassembled WGS sequence"/>
</dbReference>
<dbReference type="FunCoup" id="E3M4U5">
    <property type="interactions" value="425"/>
</dbReference>
<evidence type="ECO:0000313" key="3">
    <source>
        <dbReference type="Proteomes" id="UP000008281"/>
    </source>
</evidence>
<gene>
    <name evidence="2" type="ORF">CRE_11983</name>
</gene>
<dbReference type="OrthoDB" id="5845733at2759"/>
<keyword evidence="1" id="KW-0472">Membrane</keyword>
<dbReference type="EMBL" id="DS268424">
    <property type="protein sequence ID" value="EFO91438.1"/>
    <property type="molecule type" value="Genomic_DNA"/>
</dbReference>
<name>E3M4U5_CAERE</name>
<dbReference type="OMA" id="HREVCHE"/>
<feature type="transmembrane region" description="Helical" evidence="1">
    <location>
        <begin position="40"/>
        <end position="67"/>
    </location>
</feature>
<evidence type="ECO:0000313" key="2">
    <source>
        <dbReference type="EMBL" id="EFO91438.1"/>
    </source>
</evidence>
<sequence length="85" mass="9734">MKGTFDRTPTVSTIESFGTEMPNEHYRYYKEKLICGIPGPIFLCSALILICFLILLGILAIIIFVILHREVCHEKKNRCIFADTL</sequence>
<dbReference type="AlphaFoldDB" id="E3M4U5"/>
<evidence type="ECO:0000256" key="1">
    <source>
        <dbReference type="SAM" id="Phobius"/>
    </source>
</evidence>
<dbReference type="InParanoid" id="E3M4U5"/>